<accession>A0A2S6GTZ0</accession>
<gene>
    <name evidence="1" type="ORF">B0F88_11161</name>
</gene>
<dbReference type="AlphaFoldDB" id="A0A2S6GTZ0"/>
<organism evidence="1 2">
    <name type="scientific">Methylobacter tundripaludum</name>
    <dbReference type="NCBI Taxonomy" id="173365"/>
    <lineage>
        <taxon>Bacteria</taxon>
        <taxon>Pseudomonadati</taxon>
        <taxon>Pseudomonadota</taxon>
        <taxon>Gammaproteobacteria</taxon>
        <taxon>Methylococcales</taxon>
        <taxon>Methylococcaceae</taxon>
        <taxon>Methylobacter</taxon>
    </lineage>
</organism>
<protein>
    <submittedName>
        <fullName evidence="1">Uncharacterized protein</fullName>
    </submittedName>
</protein>
<name>A0A2S6GTZ0_9GAMM</name>
<reference evidence="1 2" key="1">
    <citation type="submission" date="2018-02" db="EMBL/GenBank/DDBJ databases">
        <title>Subsurface microbial communities from deep shales in Ohio and West Virginia, USA.</title>
        <authorList>
            <person name="Wrighton K."/>
        </authorList>
    </citation>
    <scope>NUCLEOTIDE SEQUENCE [LARGE SCALE GENOMIC DNA]</scope>
    <source>
        <strain evidence="1 2">OWC-G53F</strain>
    </source>
</reference>
<sequence>MNTDQVYRVLIPKMSFIFTMKRMKDLKTLLY</sequence>
<proteinExistence type="predicted"/>
<dbReference type="Proteomes" id="UP000238071">
    <property type="component" value="Unassembled WGS sequence"/>
</dbReference>
<keyword evidence="2" id="KW-1185">Reference proteome</keyword>
<evidence type="ECO:0000313" key="1">
    <source>
        <dbReference type="EMBL" id="PPK68653.1"/>
    </source>
</evidence>
<evidence type="ECO:0000313" key="2">
    <source>
        <dbReference type="Proteomes" id="UP000238071"/>
    </source>
</evidence>
<dbReference type="EMBL" id="PTIY01000011">
    <property type="protein sequence ID" value="PPK68653.1"/>
    <property type="molecule type" value="Genomic_DNA"/>
</dbReference>
<comment type="caution">
    <text evidence="1">The sequence shown here is derived from an EMBL/GenBank/DDBJ whole genome shotgun (WGS) entry which is preliminary data.</text>
</comment>